<dbReference type="Pfam" id="PF02405">
    <property type="entry name" value="MlaE"/>
    <property type="match status" value="1"/>
</dbReference>
<gene>
    <name evidence="2" type="ORF">EDD80_10847</name>
</gene>
<name>A0A4R3KNW3_9SPHI</name>
<evidence type="ECO:0000313" key="3">
    <source>
        <dbReference type="Proteomes" id="UP000295807"/>
    </source>
</evidence>
<evidence type="ECO:0000313" key="2">
    <source>
        <dbReference type="EMBL" id="TCS86256.1"/>
    </source>
</evidence>
<keyword evidence="3" id="KW-1185">Reference proteome</keyword>
<dbReference type="PANTHER" id="PTHR30188:SF4">
    <property type="entry name" value="PROTEIN TRIGALACTOSYLDIACYLGLYCEROL 1, CHLOROPLASTIC"/>
    <property type="match status" value="1"/>
</dbReference>
<feature type="transmembrane region" description="Helical" evidence="1">
    <location>
        <begin position="34"/>
        <end position="58"/>
    </location>
</feature>
<dbReference type="PANTHER" id="PTHR30188">
    <property type="entry name" value="ABC TRANSPORTER PERMEASE PROTEIN-RELATED"/>
    <property type="match status" value="1"/>
</dbReference>
<comment type="caution">
    <text evidence="2">The sequence shown here is derived from an EMBL/GenBank/DDBJ whole genome shotgun (WGS) entry which is preliminary data.</text>
</comment>
<keyword evidence="1" id="KW-1133">Transmembrane helix</keyword>
<dbReference type="Proteomes" id="UP000295807">
    <property type="component" value="Unassembled WGS sequence"/>
</dbReference>
<dbReference type="EMBL" id="SMAD01000008">
    <property type="protein sequence ID" value="TCS86256.1"/>
    <property type="molecule type" value="Genomic_DNA"/>
</dbReference>
<feature type="transmembrane region" description="Helical" evidence="1">
    <location>
        <begin position="144"/>
        <end position="167"/>
    </location>
</feature>
<accession>A0A4R3KNW3</accession>
<keyword evidence="1" id="KW-0812">Transmembrane</keyword>
<protein>
    <submittedName>
        <fullName evidence="2">Phospholipid/cholesterol/gamma-HCH transport system permease protein</fullName>
    </submittedName>
</protein>
<organism evidence="2 3">
    <name type="scientific">Anseongella ginsenosidimutans</name>
    <dbReference type="NCBI Taxonomy" id="496056"/>
    <lineage>
        <taxon>Bacteria</taxon>
        <taxon>Pseudomonadati</taxon>
        <taxon>Bacteroidota</taxon>
        <taxon>Sphingobacteriia</taxon>
        <taxon>Sphingobacteriales</taxon>
        <taxon>Sphingobacteriaceae</taxon>
        <taxon>Anseongella</taxon>
    </lineage>
</organism>
<dbReference type="AlphaFoldDB" id="A0A4R3KNW3"/>
<feature type="transmembrane region" description="Helical" evidence="1">
    <location>
        <begin position="224"/>
        <end position="243"/>
    </location>
</feature>
<proteinExistence type="predicted"/>
<reference evidence="2 3" key="1">
    <citation type="submission" date="2019-03" db="EMBL/GenBank/DDBJ databases">
        <title>Genomic Encyclopedia of Type Strains, Phase IV (KMG-IV): sequencing the most valuable type-strain genomes for metagenomic binning, comparative biology and taxonomic classification.</title>
        <authorList>
            <person name="Goeker M."/>
        </authorList>
    </citation>
    <scope>NUCLEOTIDE SEQUENCE [LARGE SCALE GENOMIC DNA]</scope>
    <source>
        <strain evidence="2 3">DSM 21100</strain>
    </source>
</reference>
<keyword evidence="1" id="KW-0472">Membrane</keyword>
<dbReference type="OrthoDB" id="9810518at2"/>
<dbReference type="RefSeq" id="WP_132129660.1">
    <property type="nucleotide sequence ID" value="NZ_CP042432.1"/>
</dbReference>
<sequence length="244" mass="26431">MVFYHFGRYIRLLKSSFSPPENYRMYWKELTDEMVSMGIGSLGIVAVVSVSFGAVMAVQTAYQLTSDLIPKSLIATITRDSSILELSPTIGCLILTGRIGSRIASQIGTMRVTEQIDALEIMGINSPAYLILPKLISGITMIPLLVIISMFLSIMGGLVACSASGVLSTQSYLQTITEGFIPFMLTVGLIKSFIFAFIMTTVAAYQGFYVRGGALEVGESSTRAMVVSCIMILVADYLVAQILL</sequence>
<dbReference type="GO" id="GO:0043190">
    <property type="term" value="C:ATP-binding cassette (ABC) transporter complex"/>
    <property type="evidence" value="ECO:0007669"/>
    <property type="project" value="InterPro"/>
</dbReference>
<feature type="transmembrane region" description="Helical" evidence="1">
    <location>
        <begin position="179"/>
        <end position="203"/>
    </location>
</feature>
<dbReference type="InterPro" id="IPR030802">
    <property type="entry name" value="Permease_MalE"/>
</dbReference>
<evidence type="ECO:0000256" key="1">
    <source>
        <dbReference type="SAM" id="Phobius"/>
    </source>
</evidence>
<dbReference type="GO" id="GO:0005548">
    <property type="term" value="F:phospholipid transporter activity"/>
    <property type="evidence" value="ECO:0007669"/>
    <property type="project" value="TreeGrafter"/>
</dbReference>